<feature type="compositionally biased region" description="Low complexity" evidence="1">
    <location>
        <begin position="54"/>
        <end position="66"/>
    </location>
</feature>
<comment type="caution">
    <text evidence="2">The sequence shown here is derived from an EMBL/GenBank/DDBJ whole genome shotgun (WGS) entry which is preliminary data.</text>
</comment>
<organism evidence="2 3">
    <name type="scientific">Parafrankia soli</name>
    <dbReference type="NCBI Taxonomy" id="2599596"/>
    <lineage>
        <taxon>Bacteria</taxon>
        <taxon>Bacillati</taxon>
        <taxon>Actinomycetota</taxon>
        <taxon>Actinomycetes</taxon>
        <taxon>Frankiales</taxon>
        <taxon>Frankiaceae</taxon>
        <taxon>Parafrankia</taxon>
    </lineage>
</organism>
<protein>
    <submittedName>
        <fullName evidence="2">Uncharacterized protein</fullName>
    </submittedName>
</protein>
<keyword evidence="3" id="KW-1185">Reference proteome</keyword>
<dbReference type="Proteomes" id="UP000179769">
    <property type="component" value="Unassembled WGS sequence"/>
</dbReference>
<evidence type="ECO:0000256" key="1">
    <source>
        <dbReference type="SAM" id="MobiDB-lite"/>
    </source>
</evidence>
<evidence type="ECO:0000313" key="3">
    <source>
        <dbReference type="Proteomes" id="UP000179769"/>
    </source>
</evidence>
<sequence length="95" mass="10016">MFWARITTAGLHGTPLYFGPLLVATPGRGDDRNPLIDVRLAPRRESLPGEPLWTSRGSTPTPTSGGQACNLAILSRSGGGCWRGPVLGSVSRGDM</sequence>
<name>A0A1S1R1G8_9ACTN</name>
<gene>
    <name evidence="2" type="ORF">BBK14_32465</name>
</gene>
<reference evidence="3" key="1">
    <citation type="submission" date="2016-07" db="EMBL/GenBank/DDBJ databases">
        <title>Frankia sp. NRRL B-16219 Genome sequencing.</title>
        <authorList>
            <person name="Ghodhbane-Gtari F."/>
            <person name="Swanson E."/>
            <person name="Gueddou A."/>
            <person name="Louati M."/>
            <person name="Nouioui I."/>
            <person name="Hezbri K."/>
            <person name="Abebe-Akele F."/>
            <person name="Simpson S."/>
            <person name="Morris K."/>
            <person name="Thomas K."/>
            <person name="Gtari M."/>
            <person name="Tisa L.S."/>
        </authorList>
    </citation>
    <scope>NUCLEOTIDE SEQUENCE [LARGE SCALE GENOMIC DNA]</scope>
    <source>
        <strain evidence="3">NRRL B-16219</strain>
    </source>
</reference>
<dbReference type="EMBL" id="MAXA01000064">
    <property type="protein sequence ID" value="OHV40798.1"/>
    <property type="molecule type" value="Genomic_DNA"/>
</dbReference>
<accession>A0A1S1R1G8</accession>
<dbReference type="AlphaFoldDB" id="A0A1S1R1G8"/>
<feature type="region of interest" description="Disordered" evidence="1">
    <location>
        <begin position="47"/>
        <end position="66"/>
    </location>
</feature>
<evidence type="ECO:0000313" key="2">
    <source>
        <dbReference type="EMBL" id="OHV40798.1"/>
    </source>
</evidence>
<proteinExistence type="predicted"/>